<proteinExistence type="predicted"/>
<evidence type="ECO:0000313" key="2">
    <source>
        <dbReference type="Proteomes" id="UP001429580"/>
    </source>
</evidence>
<comment type="caution">
    <text evidence="1">The sequence shown here is derived from an EMBL/GenBank/DDBJ whole genome shotgun (WGS) entry which is preliminary data.</text>
</comment>
<reference evidence="1 2" key="1">
    <citation type="submission" date="2020-03" db="EMBL/GenBank/DDBJ databases">
        <title>Genomic Encyclopedia of Type Strains, Phase IV (KMG-IV): sequencing the most valuable type-strain genomes for metagenomic binning, comparative biology and taxonomic classification.</title>
        <authorList>
            <person name="Goeker M."/>
        </authorList>
    </citation>
    <scope>NUCLEOTIDE SEQUENCE [LARGE SCALE GENOMIC DNA]</scope>
    <source>
        <strain evidence="1 2">DSM 103870</strain>
    </source>
</reference>
<name>A0ABX0UX02_9HYPH</name>
<gene>
    <name evidence="1" type="ORF">FHS82_001292</name>
</gene>
<keyword evidence="2" id="KW-1185">Reference proteome</keyword>
<sequence>MPHILVIGYDPDSVDYSDPGTPAGLDKEKVWAGTLESLKRIRDYGWQATQCMVKPDRTAADTVSQALSATRYDCIVIGGGVRLSHKSVPVFEIIVDTVRRLAPGIPLAFNEGPATSLESAQRWLGTNGQGLETV</sequence>
<dbReference type="Proteomes" id="UP001429580">
    <property type="component" value="Unassembled WGS sequence"/>
</dbReference>
<organism evidence="1 2">
    <name type="scientific">Pseudochelatococcus lubricantis</name>
    <dbReference type="NCBI Taxonomy" id="1538102"/>
    <lineage>
        <taxon>Bacteria</taxon>
        <taxon>Pseudomonadati</taxon>
        <taxon>Pseudomonadota</taxon>
        <taxon>Alphaproteobacteria</taxon>
        <taxon>Hyphomicrobiales</taxon>
        <taxon>Chelatococcaceae</taxon>
        <taxon>Pseudochelatococcus</taxon>
    </lineage>
</organism>
<dbReference type="EMBL" id="JAASQI010000002">
    <property type="protein sequence ID" value="NIJ57466.1"/>
    <property type="molecule type" value="Genomic_DNA"/>
</dbReference>
<evidence type="ECO:0000313" key="1">
    <source>
        <dbReference type="EMBL" id="NIJ57466.1"/>
    </source>
</evidence>
<dbReference type="RefSeq" id="WP_166950012.1">
    <property type="nucleotide sequence ID" value="NZ_JAASQI010000002.1"/>
</dbReference>
<accession>A0ABX0UX02</accession>
<protein>
    <submittedName>
        <fullName evidence="1">Uncharacterized protein</fullName>
    </submittedName>
</protein>